<feature type="compositionally biased region" description="Basic residues" evidence="12">
    <location>
        <begin position="376"/>
        <end position="389"/>
    </location>
</feature>
<keyword evidence="6" id="KW-0862">Zinc</keyword>
<dbReference type="PROSITE" id="PS50157">
    <property type="entry name" value="ZINC_FINGER_C2H2_2"/>
    <property type="match status" value="10"/>
</dbReference>
<dbReference type="FunFam" id="3.30.160.60:FF:000478">
    <property type="entry name" value="Zinc finger protein 133"/>
    <property type="match status" value="2"/>
</dbReference>
<dbReference type="SUPFAM" id="SSF109640">
    <property type="entry name" value="KRAB domain (Kruppel-associated box)"/>
    <property type="match status" value="1"/>
</dbReference>
<dbReference type="Pfam" id="PF01352">
    <property type="entry name" value="KRAB"/>
    <property type="match status" value="1"/>
</dbReference>
<feature type="domain" description="C2H2-type" evidence="13">
    <location>
        <begin position="617"/>
        <end position="644"/>
    </location>
</feature>
<dbReference type="FunFam" id="3.30.160.60:FF:001343">
    <property type="entry name" value="Zinc finger protein 568"/>
    <property type="match status" value="1"/>
</dbReference>
<dbReference type="InterPro" id="IPR036051">
    <property type="entry name" value="KRAB_dom_sf"/>
</dbReference>
<feature type="region of interest" description="Disordered" evidence="12">
    <location>
        <begin position="1"/>
        <end position="23"/>
    </location>
</feature>
<dbReference type="PROSITE" id="PS50804">
    <property type="entry name" value="SCAN_BOX"/>
    <property type="match status" value="1"/>
</dbReference>
<feature type="domain" description="SCAN box" evidence="14">
    <location>
        <begin position="48"/>
        <end position="124"/>
    </location>
</feature>
<sequence>MEKKNSAGSEAERGPEATQAGISGKIWERSVGNILGEDATSSVAEVHHFRRFRYQEAEGPREVCSRLHRLCHQWLKPERHSKMEIVDQVILEQFLAILPPEMESWVRGCGPESSSQAVALAEGFLLSQAEGKSQDQQGLSEEAADFCEAEKAPSDLRQGPLFWGTTQESEGDGGRTLVDGSAALRLCGGRQAASAQPDQGVVTLEEVSVCFTQEEWALLDPDQRTLYREVMVENRRNLDFLEHKCVRMGEEDKKGTEAISKWRMNSIVSEDANSPEIQVQEESYKRNKTILTQCAKISTRKSRFSSRLQMQNQGNHVEGSECGKSFSLGQDLILHEKLHTQETVQCEKDQKMEHLTQQRRGHIREKLNRCPDGRKSFSRSSKHSSHHRGEKPNKCSDCGKIFKSRSYLTFHKRIHTGEKPYKCSECEKSFRWKSDLSVHERMHNAEDAYKCSECGKSLKCRASIISHQRMHAGEKPYKCSECEKSFICRSSVIYHQRIHAGEKPHKCSECGKSFHHKGQLTSHQRIHREEKTYHCSECGKSFSGHSGLVYHHRIHTGENLYKCSECEKSFTSHSGLAYHLRIHTGEKPLKCSECGKSFRSHSGLAYHHSIHKGKKPYECSKCGKNFSKKAILMSHQKTHTRGKT</sequence>
<dbReference type="InterPro" id="IPR001909">
    <property type="entry name" value="KRAB"/>
</dbReference>
<feature type="domain" description="C2H2-type" evidence="13">
    <location>
        <begin position="505"/>
        <end position="532"/>
    </location>
</feature>
<dbReference type="AlphaFoldDB" id="A0AA97J5R5"/>
<feature type="domain" description="C2H2-type" evidence="13">
    <location>
        <begin position="393"/>
        <end position="420"/>
    </location>
</feature>
<dbReference type="FunFam" id="3.30.160.60:FF:000058">
    <property type="entry name" value="Zinc finger protein 2 homolog"/>
    <property type="match status" value="1"/>
</dbReference>
<dbReference type="FunFam" id="1.10.4020.10:FF:000005">
    <property type="entry name" value="Uncharacterized protein"/>
    <property type="match status" value="1"/>
</dbReference>
<dbReference type="CDD" id="cd07765">
    <property type="entry name" value="KRAB_A-box"/>
    <property type="match status" value="1"/>
</dbReference>
<feature type="domain" description="C2H2-type" evidence="13">
    <location>
        <begin position="533"/>
        <end position="560"/>
    </location>
</feature>
<feature type="domain" description="C2H2-type" evidence="13">
    <location>
        <begin position="317"/>
        <end position="344"/>
    </location>
</feature>
<dbReference type="Proteomes" id="UP001190640">
    <property type="component" value="Chromosome 4"/>
</dbReference>
<feature type="compositionally biased region" description="Basic and acidic residues" evidence="12">
    <location>
        <begin position="364"/>
        <end position="375"/>
    </location>
</feature>
<evidence type="ECO:0000256" key="5">
    <source>
        <dbReference type="ARBA" id="ARBA00022771"/>
    </source>
</evidence>
<dbReference type="InterPro" id="IPR038269">
    <property type="entry name" value="SCAN_sf"/>
</dbReference>
<evidence type="ECO:0000256" key="7">
    <source>
        <dbReference type="ARBA" id="ARBA00023015"/>
    </source>
</evidence>
<feature type="domain" description="C2H2-type" evidence="13">
    <location>
        <begin position="589"/>
        <end position="616"/>
    </location>
</feature>
<evidence type="ECO:0000256" key="12">
    <source>
        <dbReference type="SAM" id="MobiDB-lite"/>
    </source>
</evidence>
<dbReference type="FunFam" id="3.30.160.60:FF:001530">
    <property type="entry name" value="Zinc finger protein 268"/>
    <property type="match status" value="2"/>
</dbReference>
<gene>
    <name evidence="17" type="primary">LOC129327197</name>
</gene>
<dbReference type="KEGG" id="emc:129327197"/>
<name>A0AA97J5R5_EUBMA</name>
<dbReference type="SUPFAM" id="SSF47353">
    <property type="entry name" value="Retrovirus capsid dimerization domain-like"/>
    <property type="match status" value="1"/>
</dbReference>
<keyword evidence="8" id="KW-0238">DNA-binding</keyword>
<dbReference type="InterPro" id="IPR003309">
    <property type="entry name" value="SCAN_dom"/>
</dbReference>
<dbReference type="CDD" id="cd07936">
    <property type="entry name" value="SCAN"/>
    <property type="match status" value="1"/>
</dbReference>
<dbReference type="PROSITE" id="PS50805">
    <property type="entry name" value="KRAB"/>
    <property type="match status" value="1"/>
</dbReference>
<dbReference type="Pfam" id="PF02023">
    <property type="entry name" value="SCAN"/>
    <property type="match status" value="1"/>
</dbReference>
<evidence type="ECO:0000256" key="1">
    <source>
        <dbReference type="ARBA" id="ARBA00004123"/>
    </source>
</evidence>
<keyword evidence="5 11" id="KW-0863">Zinc-finger</keyword>
<dbReference type="GO" id="GO:0000977">
    <property type="term" value="F:RNA polymerase II transcription regulatory region sequence-specific DNA binding"/>
    <property type="evidence" value="ECO:0007669"/>
    <property type="project" value="TreeGrafter"/>
</dbReference>
<keyword evidence="4" id="KW-0677">Repeat</keyword>
<evidence type="ECO:0000313" key="17">
    <source>
        <dbReference type="RefSeq" id="XP_054831657.1"/>
    </source>
</evidence>
<evidence type="ECO:0000256" key="10">
    <source>
        <dbReference type="ARBA" id="ARBA00023242"/>
    </source>
</evidence>
<dbReference type="FunFam" id="3.30.160.60:FF:000812">
    <property type="entry name" value="zinc finger protein 23 isoform X2"/>
    <property type="match status" value="1"/>
</dbReference>
<dbReference type="Gene3D" id="3.30.160.60">
    <property type="entry name" value="Classic Zinc Finger"/>
    <property type="match status" value="10"/>
</dbReference>
<evidence type="ECO:0000256" key="11">
    <source>
        <dbReference type="PROSITE-ProRule" id="PRU00042"/>
    </source>
</evidence>
<dbReference type="SMART" id="SM00355">
    <property type="entry name" value="ZnF_C2H2"/>
    <property type="match status" value="10"/>
</dbReference>
<dbReference type="Gene3D" id="1.10.4020.10">
    <property type="entry name" value="DNA breaking-rejoining enzymes"/>
    <property type="match status" value="1"/>
</dbReference>
<dbReference type="PANTHER" id="PTHR24381">
    <property type="entry name" value="ZINC FINGER PROTEIN"/>
    <property type="match status" value="1"/>
</dbReference>
<evidence type="ECO:0000256" key="9">
    <source>
        <dbReference type="ARBA" id="ARBA00023163"/>
    </source>
</evidence>
<keyword evidence="7" id="KW-0805">Transcription regulation</keyword>
<keyword evidence="3" id="KW-0479">Metal-binding</keyword>
<dbReference type="GO" id="GO:0000981">
    <property type="term" value="F:DNA-binding transcription factor activity, RNA polymerase II-specific"/>
    <property type="evidence" value="ECO:0007669"/>
    <property type="project" value="TreeGrafter"/>
</dbReference>
<dbReference type="GeneID" id="129327197"/>
<dbReference type="PANTHER" id="PTHR24381:SF390">
    <property type="entry name" value="ZINC FINGER PROTEIN 37 HOMOLOG"/>
    <property type="match status" value="1"/>
</dbReference>
<protein>
    <submittedName>
        <fullName evidence="17">Zinc finger protein 260-like</fullName>
    </submittedName>
</protein>
<reference evidence="17" key="1">
    <citation type="submission" date="2025-08" db="UniProtKB">
        <authorList>
            <consortium name="RefSeq"/>
        </authorList>
    </citation>
    <scope>IDENTIFICATION</scope>
    <source>
        <tissue evidence="17">Blood</tissue>
    </source>
</reference>
<dbReference type="Gene3D" id="6.10.140.140">
    <property type="match status" value="1"/>
</dbReference>
<feature type="domain" description="C2H2-type" evidence="13">
    <location>
        <begin position="449"/>
        <end position="476"/>
    </location>
</feature>
<keyword evidence="10" id="KW-0539">Nucleus</keyword>
<dbReference type="SMART" id="SM00431">
    <property type="entry name" value="SCAN"/>
    <property type="match status" value="1"/>
</dbReference>
<evidence type="ECO:0000259" key="13">
    <source>
        <dbReference type="PROSITE" id="PS50157"/>
    </source>
</evidence>
<dbReference type="FunFam" id="3.30.160.60:FF:000128">
    <property type="entry name" value="zinc finger protein 268 isoform X1"/>
    <property type="match status" value="1"/>
</dbReference>
<dbReference type="GO" id="GO:0008270">
    <property type="term" value="F:zinc ion binding"/>
    <property type="evidence" value="ECO:0007669"/>
    <property type="project" value="UniProtKB-KW"/>
</dbReference>
<feature type="region of interest" description="Disordered" evidence="12">
    <location>
        <begin position="357"/>
        <end position="394"/>
    </location>
</feature>
<dbReference type="RefSeq" id="XP_054831657.1">
    <property type="nucleotide sequence ID" value="XM_054975682.1"/>
</dbReference>
<dbReference type="InterPro" id="IPR036236">
    <property type="entry name" value="Znf_C2H2_sf"/>
</dbReference>
<dbReference type="SMART" id="SM00349">
    <property type="entry name" value="KRAB"/>
    <property type="match status" value="1"/>
</dbReference>
<dbReference type="GO" id="GO:0005634">
    <property type="term" value="C:nucleus"/>
    <property type="evidence" value="ECO:0007669"/>
    <property type="project" value="UniProtKB-SubCell"/>
</dbReference>
<evidence type="ECO:0000256" key="3">
    <source>
        <dbReference type="ARBA" id="ARBA00022723"/>
    </source>
</evidence>
<feature type="domain" description="C2H2-type" evidence="13">
    <location>
        <begin position="421"/>
        <end position="448"/>
    </location>
</feature>
<dbReference type="SUPFAM" id="SSF57667">
    <property type="entry name" value="beta-beta-alpha zinc fingers"/>
    <property type="match status" value="6"/>
</dbReference>
<dbReference type="FunFam" id="3.30.160.60:FF:000688">
    <property type="entry name" value="zinc finger protein 197 isoform X1"/>
    <property type="match status" value="1"/>
</dbReference>
<feature type="domain" description="KRAB" evidence="15">
    <location>
        <begin position="202"/>
        <end position="274"/>
    </location>
</feature>
<proteinExistence type="inferred from homology"/>
<dbReference type="Pfam" id="PF00096">
    <property type="entry name" value="zf-C2H2"/>
    <property type="match status" value="7"/>
</dbReference>
<evidence type="ECO:0000256" key="4">
    <source>
        <dbReference type="ARBA" id="ARBA00022737"/>
    </source>
</evidence>
<feature type="domain" description="C2H2-type" evidence="13">
    <location>
        <begin position="561"/>
        <end position="588"/>
    </location>
</feature>
<accession>A0AA97J5R5</accession>
<dbReference type="PROSITE" id="PS00028">
    <property type="entry name" value="ZINC_FINGER_C2H2_1"/>
    <property type="match status" value="9"/>
</dbReference>
<evidence type="ECO:0000259" key="15">
    <source>
        <dbReference type="PROSITE" id="PS50805"/>
    </source>
</evidence>
<feature type="domain" description="C2H2-type" evidence="13">
    <location>
        <begin position="477"/>
        <end position="504"/>
    </location>
</feature>
<comment type="similarity">
    <text evidence="2">Belongs to the krueppel C2H2-type zinc-finger protein family.</text>
</comment>
<evidence type="ECO:0000256" key="6">
    <source>
        <dbReference type="ARBA" id="ARBA00022833"/>
    </source>
</evidence>
<evidence type="ECO:0000259" key="14">
    <source>
        <dbReference type="PROSITE" id="PS50804"/>
    </source>
</evidence>
<comment type="subcellular location">
    <subcellularLocation>
        <location evidence="1">Nucleus</location>
    </subcellularLocation>
</comment>
<keyword evidence="9" id="KW-0804">Transcription</keyword>
<dbReference type="InterPro" id="IPR013087">
    <property type="entry name" value="Znf_C2H2_type"/>
</dbReference>
<evidence type="ECO:0000256" key="2">
    <source>
        <dbReference type="ARBA" id="ARBA00006991"/>
    </source>
</evidence>
<keyword evidence="16" id="KW-1185">Reference proteome</keyword>
<evidence type="ECO:0000256" key="8">
    <source>
        <dbReference type="ARBA" id="ARBA00023125"/>
    </source>
</evidence>
<feature type="compositionally biased region" description="Basic and acidic residues" evidence="12">
    <location>
        <begin position="1"/>
        <end position="15"/>
    </location>
</feature>
<organism evidence="16 17">
    <name type="scientific">Eublepharis macularius</name>
    <name type="common">Leopard gecko</name>
    <name type="synonym">Cyrtodactylus macularius</name>
    <dbReference type="NCBI Taxonomy" id="481883"/>
    <lineage>
        <taxon>Eukaryota</taxon>
        <taxon>Metazoa</taxon>
        <taxon>Chordata</taxon>
        <taxon>Craniata</taxon>
        <taxon>Vertebrata</taxon>
        <taxon>Euteleostomi</taxon>
        <taxon>Lepidosauria</taxon>
        <taxon>Squamata</taxon>
        <taxon>Bifurcata</taxon>
        <taxon>Gekkota</taxon>
        <taxon>Eublepharidae</taxon>
        <taxon>Eublepharinae</taxon>
        <taxon>Eublepharis</taxon>
    </lineage>
</organism>
<evidence type="ECO:0000313" key="16">
    <source>
        <dbReference type="Proteomes" id="UP001190640"/>
    </source>
</evidence>